<organism evidence="2 3">
    <name type="scientific">Rhizophagus clarus</name>
    <dbReference type="NCBI Taxonomy" id="94130"/>
    <lineage>
        <taxon>Eukaryota</taxon>
        <taxon>Fungi</taxon>
        <taxon>Fungi incertae sedis</taxon>
        <taxon>Mucoromycota</taxon>
        <taxon>Glomeromycotina</taxon>
        <taxon>Glomeromycetes</taxon>
        <taxon>Glomerales</taxon>
        <taxon>Glomeraceae</taxon>
        <taxon>Rhizophagus</taxon>
    </lineage>
</organism>
<sequence length="282" mass="31462">MVLSALLTYSEGPVLQLDIHIFLTFCLNEGTPMYLFIKFILFYEAFSFFIAFVLSCSPDITDWTPISISTSASPIRRLNIQGYDAHPGRNIIVWSGGDHPAFNEIFVLTQPINGIYEFRPFEDFTLAIESAGNKFRINTSGNTIIEKFYIECDICESKKNSTDWIQHYSLCSIMSIASGLCMSNDGGNEKQVHQVDCAIASKWVVWGRTSTSLTMYPDCPKCPVCPTCPTCPVCPKCPTCPMCPPTSNCSSFSYLAFLAIGFLLGMLLQAYNNHSANYRSIK</sequence>
<name>A0A8H3QPF7_9GLOM</name>
<comment type="caution">
    <text evidence="2">The sequence shown here is derived from an EMBL/GenBank/DDBJ whole genome shotgun (WGS) entry which is preliminary data.</text>
</comment>
<reference evidence="2" key="1">
    <citation type="submission" date="2019-10" db="EMBL/GenBank/DDBJ databases">
        <title>Conservation and host-specific expression of non-tandemly repeated heterogenous ribosome RNA gene in arbuscular mycorrhizal fungi.</title>
        <authorList>
            <person name="Maeda T."/>
            <person name="Kobayashi Y."/>
            <person name="Nakagawa T."/>
            <person name="Ezawa T."/>
            <person name="Yamaguchi K."/>
            <person name="Bino T."/>
            <person name="Nishimoto Y."/>
            <person name="Shigenobu S."/>
            <person name="Kawaguchi M."/>
        </authorList>
    </citation>
    <scope>NUCLEOTIDE SEQUENCE</scope>
    <source>
        <strain evidence="2">HR1</strain>
    </source>
</reference>
<dbReference type="EMBL" id="BLAL01000162">
    <property type="protein sequence ID" value="GES86647.1"/>
    <property type="molecule type" value="Genomic_DNA"/>
</dbReference>
<keyword evidence="1" id="KW-0472">Membrane</keyword>
<keyword evidence="1" id="KW-0812">Transmembrane</keyword>
<feature type="transmembrane region" description="Helical" evidence="1">
    <location>
        <begin position="35"/>
        <end position="54"/>
    </location>
</feature>
<gene>
    <name evidence="2" type="ORF">RCL2_001370100</name>
</gene>
<dbReference type="AlphaFoldDB" id="A0A8H3QPF7"/>
<dbReference type="OrthoDB" id="2338680at2759"/>
<evidence type="ECO:0000313" key="3">
    <source>
        <dbReference type="Proteomes" id="UP000615446"/>
    </source>
</evidence>
<keyword evidence="1" id="KW-1133">Transmembrane helix</keyword>
<evidence type="ECO:0000256" key="1">
    <source>
        <dbReference type="SAM" id="Phobius"/>
    </source>
</evidence>
<evidence type="ECO:0000313" key="2">
    <source>
        <dbReference type="EMBL" id="GES86647.1"/>
    </source>
</evidence>
<proteinExistence type="predicted"/>
<protein>
    <submittedName>
        <fullName evidence="2">Uncharacterized protein</fullName>
    </submittedName>
</protein>
<feature type="transmembrane region" description="Helical" evidence="1">
    <location>
        <begin position="252"/>
        <end position="272"/>
    </location>
</feature>
<dbReference type="Proteomes" id="UP000615446">
    <property type="component" value="Unassembled WGS sequence"/>
</dbReference>
<accession>A0A8H3QPF7</accession>